<dbReference type="GO" id="GO:0003714">
    <property type="term" value="F:transcription corepressor activity"/>
    <property type="evidence" value="ECO:0007669"/>
    <property type="project" value="InterPro"/>
</dbReference>
<proteinExistence type="predicted"/>
<feature type="compositionally biased region" description="Basic residues" evidence="6">
    <location>
        <begin position="426"/>
        <end position="435"/>
    </location>
</feature>
<feature type="compositionally biased region" description="Low complexity" evidence="6">
    <location>
        <begin position="48"/>
        <end position="59"/>
    </location>
</feature>
<dbReference type="SMART" id="SM00761">
    <property type="entry name" value="HDAC_interact"/>
    <property type="match status" value="1"/>
</dbReference>
<feature type="region of interest" description="Disordered" evidence="6">
    <location>
        <begin position="378"/>
        <end position="468"/>
    </location>
</feature>
<feature type="compositionally biased region" description="Pro residues" evidence="6">
    <location>
        <begin position="451"/>
        <end position="461"/>
    </location>
</feature>
<dbReference type="OrthoDB" id="10265969at2759"/>
<dbReference type="FunFam" id="1.20.1160.11:FF:000003">
    <property type="entry name" value="Paired amphipathic helix SIN3-like protein"/>
    <property type="match status" value="1"/>
</dbReference>
<protein>
    <submittedName>
        <fullName evidence="8">Histone deacetylase complex, SIN3 component</fullName>
    </submittedName>
</protein>
<dbReference type="GO" id="GO:0033698">
    <property type="term" value="C:Rpd3L complex"/>
    <property type="evidence" value="ECO:0007669"/>
    <property type="project" value="UniProtKB-ARBA"/>
</dbReference>
<organism evidence="8 9">
    <name type="scientific">Mycena venus</name>
    <dbReference type="NCBI Taxonomy" id="2733690"/>
    <lineage>
        <taxon>Eukaryota</taxon>
        <taxon>Fungi</taxon>
        <taxon>Dikarya</taxon>
        <taxon>Basidiomycota</taxon>
        <taxon>Agaricomycotina</taxon>
        <taxon>Agaricomycetes</taxon>
        <taxon>Agaricomycetidae</taxon>
        <taxon>Agaricales</taxon>
        <taxon>Marasmiineae</taxon>
        <taxon>Mycenaceae</taxon>
        <taxon>Mycena</taxon>
    </lineage>
</organism>
<dbReference type="InterPro" id="IPR036600">
    <property type="entry name" value="PAH_sf"/>
</dbReference>
<sequence>MDQEAGVGADSIMSLAQRPIAVQPKNTSAFPDRTDTPSDPKALQPLASPSVRPGSPPRSILNPPTRENSPPLPRPMVHSDVATPQTKPNTPAPTSKSPEAARPLNVTDALSYLDAVKNQFQNQPEVYNRFLDIMKDFKSQVIDTPGVIQRVSTLFHGNRILIQGFNTFLPLGYRIDVSKNPAEPHTITVTTPMGTTTQNTYAQLPRIARDIPGLGPNIAHPMPFAGIGTPAPVLPPLGSGPASRSMTPLYHVPHPQQHQPPFDPPPFQNHPQTTAAASFLGNLNNRNPVEKQQQPGSEFNHAIQYLNKIKARYADDPNTYKQFLDILQTYQKEQKHLQDSQVYVQVQHLFKDAPDLLAEFKAFLPEMLGGQGGLVILPQPSGAPWPQSDPSLDKPAKKTAQAPKRKKRVLEKDPTPVPPPKPAARPTKKPKHHHKPEPGSPSSFSGYLGHSPPPVQMPPPAMSAFPHQPMAPPGALGMMMGTSADKLLFFDRAKKALENRQMYEDFLKLLSLFSKEVIDMKTLIEHTRDAFLGDGELMSEFKELVGWDESDVEKGPPGSIRTGPPEALSALPAEDGEGPSYRRLPDSESRLACSGRDELCRSVLNDEWVSHPTWASEDAGFVSHKKNSFEEALHKSEEERHEYHVQIAALTRTIAHFEPLALRIEEMTSEERATFRLKPDFGGSGKCLYHRMLKKIYGRDGGLEIIQALQDAPAVAVPVVLTRLKQKDDEWRRAQREWARTWREVDSKNFYKSLDHQGISFKQNDKKNITAKHFVADIETLKAGQRPNWKRSSSPQLEYSFADTPVLHDSLKMVYSFLDHSQGQYSAPERRSVESFLRRFVPLLCMYPTAEFNAACGPLDGLLLQQEEEHAHATDHASRSGRRSNGSAYSATNGTGVAAGDLRKKLLRTVQEKNDSVAASRAQSPAVVDITDFWIKETTHNSAEAVNGSASHARRPFFANTTFYTLLRLLQLLYSRLAMCKAIGAKLAEEKHASLLVNPVASALGLDDPAGPPVVLAQTVQPLGAKEAAGGAPPNVVYMYLLDACEKVFDNELDQATFEEHMRWFFGEKAYHLFTMDKLITALVKQVQTIVGDNKCQELWTLLQSANVAAEGAGMSDADIVKYRREAERHVGQDDHLYRLEWVRDTRAMRVFLMSPEDASVDGGRPMEGNMSRRTERPGPSTFLRRTRRMGDVRGVAVDDAMSVRIVRPTYKLVYEAGAEDFIWWPRGRTSGWEARVRAAAERRKACLAERYS</sequence>
<keyword evidence="2" id="KW-0678">Repressor</keyword>
<dbReference type="PANTHER" id="PTHR12346:SF0">
    <property type="entry name" value="SIN3A, ISOFORM G"/>
    <property type="match status" value="1"/>
</dbReference>
<keyword evidence="9" id="KW-1185">Reference proteome</keyword>
<dbReference type="Proteomes" id="UP000620124">
    <property type="component" value="Unassembled WGS sequence"/>
</dbReference>
<evidence type="ECO:0000259" key="7">
    <source>
        <dbReference type="SMART" id="SM00761"/>
    </source>
</evidence>
<keyword evidence="3" id="KW-0677">Repeat</keyword>
<evidence type="ECO:0000313" key="8">
    <source>
        <dbReference type="EMBL" id="KAF7347338.1"/>
    </source>
</evidence>
<keyword evidence="4 5" id="KW-0539">Nucleus</keyword>
<dbReference type="GO" id="GO:0000122">
    <property type="term" value="P:negative regulation of transcription by RNA polymerase II"/>
    <property type="evidence" value="ECO:0007669"/>
    <property type="project" value="TreeGrafter"/>
</dbReference>
<evidence type="ECO:0000256" key="5">
    <source>
        <dbReference type="PROSITE-ProRule" id="PRU00810"/>
    </source>
</evidence>
<comment type="subcellular location">
    <subcellularLocation>
        <location evidence="1 5">Nucleus</location>
    </subcellularLocation>
</comment>
<evidence type="ECO:0000256" key="3">
    <source>
        <dbReference type="ARBA" id="ARBA00022737"/>
    </source>
</evidence>
<dbReference type="FunFam" id="1.20.1160.11:FF:000001">
    <property type="entry name" value="Paired amphipathic helix protein Sin3"/>
    <property type="match status" value="1"/>
</dbReference>
<evidence type="ECO:0000256" key="6">
    <source>
        <dbReference type="SAM" id="MobiDB-lite"/>
    </source>
</evidence>
<feature type="compositionally biased region" description="Polar residues" evidence="6">
    <location>
        <begin position="82"/>
        <end position="97"/>
    </location>
</feature>
<dbReference type="Gene3D" id="1.20.1160.11">
    <property type="entry name" value="Paired amphipathic helix"/>
    <property type="match status" value="3"/>
</dbReference>
<feature type="compositionally biased region" description="Basic and acidic residues" evidence="6">
    <location>
        <begin position="869"/>
        <end position="878"/>
    </location>
</feature>
<reference evidence="8" key="1">
    <citation type="submission" date="2020-05" db="EMBL/GenBank/DDBJ databases">
        <title>Mycena genomes resolve the evolution of fungal bioluminescence.</title>
        <authorList>
            <person name="Tsai I.J."/>
        </authorList>
    </citation>
    <scope>NUCLEOTIDE SEQUENCE</scope>
    <source>
        <strain evidence="8">CCC161011</strain>
    </source>
</reference>
<name>A0A8H7CTY7_9AGAR</name>
<dbReference type="GO" id="GO:0010628">
    <property type="term" value="P:positive regulation of gene expression"/>
    <property type="evidence" value="ECO:0007669"/>
    <property type="project" value="UniProtKB-ARBA"/>
</dbReference>
<dbReference type="InterPro" id="IPR003822">
    <property type="entry name" value="PAH"/>
</dbReference>
<dbReference type="SUPFAM" id="SSF47762">
    <property type="entry name" value="PAH2 domain"/>
    <property type="match status" value="3"/>
</dbReference>
<dbReference type="InterPro" id="IPR013194">
    <property type="entry name" value="HDAC_interact_dom"/>
</dbReference>
<dbReference type="PROSITE" id="PS51477">
    <property type="entry name" value="PAH"/>
    <property type="match status" value="2"/>
</dbReference>
<evidence type="ECO:0000313" key="9">
    <source>
        <dbReference type="Proteomes" id="UP000620124"/>
    </source>
</evidence>
<gene>
    <name evidence="8" type="ORF">MVEN_01489500</name>
</gene>
<dbReference type="Pfam" id="PF02671">
    <property type="entry name" value="PAH"/>
    <property type="match status" value="3"/>
</dbReference>
<feature type="region of interest" description="Disordered" evidence="6">
    <location>
        <begin position="1"/>
        <end position="101"/>
    </location>
</feature>
<evidence type="ECO:0000256" key="4">
    <source>
        <dbReference type="ARBA" id="ARBA00023242"/>
    </source>
</evidence>
<feature type="region of interest" description="Disordered" evidence="6">
    <location>
        <begin position="869"/>
        <end position="895"/>
    </location>
</feature>
<dbReference type="Pfam" id="PF16879">
    <property type="entry name" value="Sin3a_C"/>
    <property type="match status" value="1"/>
</dbReference>
<dbReference type="EMBL" id="JACAZI010000012">
    <property type="protein sequence ID" value="KAF7347338.1"/>
    <property type="molecule type" value="Genomic_DNA"/>
</dbReference>
<dbReference type="InterPro" id="IPR039774">
    <property type="entry name" value="Sin3-like"/>
</dbReference>
<evidence type="ECO:0000256" key="2">
    <source>
        <dbReference type="ARBA" id="ARBA00022491"/>
    </source>
</evidence>
<comment type="caution">
    <text evidence="8">The sequence shown here is derived from an EMBL/GenBank/DDBJ whole genome shotgun (WGS) entry which is preliminary data.</text>
</comment>
<dbReference type="Pfam" id="PF08295">
    <property type="entry name" value="Sin3_corepress"/>
    <property type="match status" value="1"/>
</dbReference>
<accession>A0A8H7CTY7</accession>
<evidence type="ECO:0000256" key="1">
    <source>
        <dbReference type="ARBA" id="ARBA00004123"/>
    </source>
</evidence>
<dbReference type="AlphaFoldDB" id="A0A8H7CTY7"/>
<feature type="region of interest" description="Disordered" evidence="6">
    <location>
        <begin position="549"/>
        <end position="586"/>
    </location>
</feature>
<dbReference type="InterPro" id="IPR031693">
    <property type="entry name" value="Sin3_C"/>
</dbReference>
<feature type="domain" description="Histone deacetylase interacting" evidence="7">
    <location>
        <begin position="573"/>
        <end position="674"/>
    </location>
</feature>
<feature type="region of interest" description="Disordered" evidence="6">
    <location>
        <begin position="1162"/>
        <end position="1181"/>
    </location>
</feature>
<dbReference type="PANTHER" id="PTHR12346">
    <property type="entry name" value="SIN3B-RELATED"/>
    <property type="match status" value="1"/>
</dbReference>